<protein>
    <submittedName>
        <fullName evidence="1">Uncharacterized protein</fullName>
    </submittedName>
</protein>
<evidence type="ECO:0000313" key="2">
    <source>
        <dbReference type="Proteomes" id="UP001055879"/>
    </source>
</evidence>
<reference evidence="2" key="1">
    <citation type="journal article" date="2022" name="Mol. Ecol. Resour.">
        <title>The genomes of chicory, endive, great burdock and yacon provide insights into Asteraceae palaeo-polyploidization history and plant inulin production.</title>
        <authorList>
            <person name="Fan W."/>
            <person name="Wang S."/>
            <person name="Wang H."/>
            <person name="Wang A."/>
            <person name="Jiang F."/>
            <person name="Liu H."/>
            <person name="Zhao H."/>
            <person name="Xu D."/>
            <person name="Zhang Y."/>
        </authorList>
    </citation>
    <scope>NUCLEOTIDE SEQUENCE [LARGE SCALE GENOMIC DNA]</scope>
    <source>
        <strain evidence="2">cv. Niubang</strain>
    </source>
</reference>
<dbReference type="Proteomes" id="UP001055879">
    <property type="component" value="Linkage Group LG01"/>
</dbReference>
<dbReference type="EMBL" id="CM042047">
    <property type="protein sequence ID" value="KAI3771718.1"/>
    <property type="molecule type" value="Genomic_DNA"/>
</dbReference>
<accession>A0ACB9FLA1</accession>
<comment type="caution">
    <text evidence="1">The sequence shown here is derived from an EMBL/GenBank/DDBJ whole genome shotgun (WGS) entry which is preliminary data.</text>
</comment>
<keyword evidence="2" id="KW-1185">Reference proteome</keyword>
<proteinExistence type="predicted"/>
<evidence type="ECO:0000313" key="1">
    <source>
        <dbReference type="EMBL" id="KAI3771718.1"/>
    </source>
</evidence>
<gene>
    <name evidence="1" type="ORF">L6452_02885</name>
</gene>
<name>A0ACB9FLA1_ARCLA</name>
<reference evidence="1 2" key="2">
    <citation type="journal article" date="2022" name="Mol. Ecol. Resour.">
        <title>The genomes of chicory, endive, great burdock and yacon provide insights into Asteraceae paleo-polyploidization history and plant inulin production.</title>
        <authorList>
            <person name="Fan W."/>
            <person name="Wang S."/>
            <person name="Wang H."/>
            <person name="Wang A."/>
            <person name="Jiang F."/>
            <person name="Liu H."/>
            <person name="Zhao H."/>
            <person name="Xu D."/>
            <person name="Zhang Y."/>
        </authorList>
    </citation>
    <scope>NUCLEOTIDE SEQUENCE [LARGE SCALE GENOMIC DNA]</scope>
    <source>
        <strain evidence="2">cv. Niubang</strain>
    </source>
</reference>
<sequence>MKNLSNPNEFPTRKQVLDAGRVDLVNAITKTGGWLMADFGLGVLWRYDAYNPYSGSISLFIKMLHPLVDYCNFEFVIPYYNPLRNFLLSFLFHSSCFHRQTPFLIVDHATNQNHPPQNHRSLSHQS</sequence>
<organism evidence="1 2">
    <name type="scientific">Arctium lappa</name>
    <name type="common">Greater burdock</name>
    <name type="synonym">Lappa major</name>
    <dbReference type="NCBI Taxonomy" id="4217"/>
    <lineage>
        <taxon>Eukaryota</taxon>
        <taxon>Viridiplantae</taxon>
        <taxon>Streptophyta</taxon>
        <taxon>Embryophyta</taxon>
        <taxon>Tracheophyta</taxon>
        <taxon>Spermatophyta</taxon>
        <taxon>Magnoliopsida</taxon>
        <taxon>eudicotyledons</taxon>
        <taxon>Gunneridae</taxon>
        <taxon>Pentapetalae</taxon>
        <taxon>asterids</taxon>
        <taxon>campanulids</taxon>
        <taxon>Asterales</taxon>
        <taxon>Asteraceae</taxon>
        <taxon>Carduoideae</taxon>
        <taxon>Cardueae</taxon>
        <taxon>Arctiinae</taxon>
        <taxon>Arctium</taxon>
    </lineage>
</organism>